<dbReference type="EMBL" id="CP099959">
    <property type="protein sequence ID" value="XCC57089.1"/>
    <property type="molecule type" value="Genomic_DNA"/>
</dbReference>
<evidence type="ECO:0000256" key="4">
    <source>
        <dbReference type="ARBA" id="ARBA00022475"/>
    </source>
</evidence>
<gene>
    <name evidence="13" type="ORF">NKE59_06195</name>
</gene>
<evidence type="ECO:0000256" key="5">
    <source>
        <dbReference type="ARBA" id="ARBA00022519"/>
    </source>
</evidence>
<protein>
    <submittedName>
        <fullName evidence="13">Efflux RND transporter periplasmic adaptor subunit</fullName>
    </submittedName>
</protein>
<dbReference type="InterPro" id="IPR058627">
    <property type="entry name" value="MdtA-like_C"/>
</dbReference>
<dbReference type="Pfam" id="PF25967">
    <property type="entry name" value="RND-MFP_C"/>
    <property type="match status" value="1"/>
</dbReference>
<feature type="domain" description="Multidrug resistance protein MdtA-like alpha-helical hairpin" evidence="9">
    <location>
        <begin position="137"/>
        <end position="192"/>
    </location>
</feature>
<evidence type="ECO:0000259" key="11">
    <source>
        <dbReference type="Pfam" id="PF25944"/>
    </source>
</evidence>
<keyword evidence="7" id="KW-0175">Coiled coil</keyword>
<evidence type="ECO:0000259" key="12">
    <source>
        <dbReference type="Pfam" id="PF25967"/>
    </source>
</evidence>
<feature type="region of interest" description="Disordered" evidence="8">
    <location>
        <begin position="396"/>
        <end position="434"/>
    </location>
</feature>
<dbReference type="RefSeq" id="WP_353438119.1">
    <property type="nucleotide sequence ID" value="NZ_CP099959.1"/>
</dbReference>
<name>A0AAU8A0F3_9BURK</name>
<dbReference type="Pfam" id="PF25876">
    <property type="entry name" value="HH_MFP_RND"/>
    <property type="match status" value="1"/>
</dbReference>
<dbReference type="SUPFAM" id="SSF111369">
    <property type="entry name" value="HlyD-like secretion proteins"/>
    <property type="match status" value="1"/>
</dbReference>
<reference evidence="13" key="1">
    <citation type="submission" date="2022-06" db="EMBL/GenBank/DDBJ databases">
        <title>New Polynucleobacter species.</title>
        <authorList>
            <person name="Hahn M.W."/>
        </authorList>
    </citation>
    <scope>NUCLEOTIDE SEQUENCE</scope>
    <source>
        <strain evidence="13">UK-FUSCHL-C3</strain>
    </source>
</reference>
<evidence type="ECO:0000259" key="9">
    <source>
        <dbReference type="Pfam" id="PF25876"/>
    </source>
</evidence>
<dbReference type="GO" id="GO:0015562">
    <property type="term" value="F:efflux transmembrane transporter activity"/>
    <property type="evidence" value="ECO:0007669"/>
    <property type="project" value="TreeGrafter"/>
</dbReference>
<evidence type="ECO:0000256" key="3">
    <source>
        <dbReference type="ARBA" id="ARBA00022448"/>
    </source>
</evidence>
<feature type="domain" description="Multidrug resistance protein MdtA-like beta-barrel" evidence="11">
    <location>
        <begin position="245"/>
        <end position="326"/>
    </location>
</feature>
<feature type="domain" description="Multidrug resistance protein MdtA-like barrel-sandwich hybrid" evidence="10">
    <location>
        <begin position="99"/>
        <end position="220"/>
    </location>
</feature>
<dbReference type="InterPro" id="IPR058624">
    <property type="entry name" value="MdtA-like_HH"/>
</dbReference>
<keyword evidence="4" id="KW-1003">Cell membrane</keyword>
<dbReference type="AlphaFoldDB" id="A0AAU8A0F3"/>
<keyword evidence="6" id="KW-0472">Membrane</keyword>
<dbReference type="Gene3D" id="2.40.420.20">
    <property type="match status" value="1"/>
</dbReference>
<dbReference type="Gene3D" id="2.40.50.100">
    <property type="match status" value="1"/>
</dbReference>
<dbReference type="InterPro" id="IPR058626">
    <property type="entry name" value="MdtA-like_b-barrel"/>
</dbReference>
<sequence>MTEKLSKIEQLKKKLMSWGSALLARIQSIDLKNVAAFVIKHKWRILIVLILIYAGNKAYDHFFPTEVKRGGVQTVTTMVLEKKDVPLVIESTGTVAAANIVDIRPMITNTVKEIHIKEGQDVKKGQLLFTLDDRNDRANYDKAKALADDAQRQLQRAKELVAKNFISKAGLDTAEANAKSAMATARAAEAQLSFDSIRSPIDGRSGIINVFPGSLVQASNVVVSSTTSTATSTTGAMVTITQIDPINVQFIVSENNIPLLMQNDIANLKVSVTVGNNLTQIYEGKVIVVDNQVDPAIGAVRVKAQIPNQKRTLLPGQFARIKLEANTLKDAIVIPSQAVVLNARGRFVYLVGQDDKVSLKPIKVTYDYQGNAAITGVEVGERIVIEGKQNLRPGVKIREAKVTPPNKPAATESKPTDVKPSEAKPSESKPAEKK</sequence>
<dbReference type="Pfam" id="PF25944">
    <property type="entry name" value="Beta-barrel_RND"/>
    <property type="match status" value="1"/>
</dbReference>
<evidence type="ECO:0000256" key="8">
    <source>
        <dbReference type="SAM" id="MobiDB-lite"/>
    </source>
</evidence>
<dbReference type="NCBIfam" id="TIGR01730">
    <property type="entry name" value="RND_mfp"/>
    <property type="match status" value="1"/>
</dbReference>
<feature type="coiled-coil region" evidence="7">
    <location>
        <begin position="140"/>
        <end position="191"/>
    </location>
</feature>
<dbReference type="GO" id="GO:1990281">
    <property type="term" value="C:efflux pump complex"/>
    <property type="evidence" value="ECO:0007669"/>
    <property type="project" value="TreeGrafter"/>
</dbReference>
<feature type="compositionally biased region" description="Basic and acidic residues" evidence="8">
    <location>
        <begin position="414"/>
        <end position="434"/>
    </location>
</feature>
<evidence type="ECO:0000256" key="6">
    <source>
        <dbReference type="ARBA" id="ARBA00023136"/>
    </source>
</evidence>
<accession>A0AAU8A0F3</accession>
<comment type="similarity">
    <text evidence="2">Belongs to the membrane fusion protein (MFP) (TC 8.A.1) family.</text>
</comment>
<feature type="domain" description="Multidrug resistance protein MdtA-like C-terminal permuted SH3" evidence="12">
    <location>
        <begin position="330"/>
        <end position="389"/>
    </location>
</feature>
<organism evidence="13">
    <name type="scientific">Polynucleobacter sp. UK-FUSCHL-C3</name>
    <dbReference type="NCBI Taxonomy" id="2955208"/>
    <lineage>
        <taxon>Bacteria</taxon>
        <taxon>Pseudomonadati</taxon>
        <taxon>Pseudomonadota</taxon>
        <taxon>Betaproteobacteria</taxon>
        <taxon>Burkholderiales</taxon>
        <taxon>Burkholderiaceae</taxon>
        <taxon>Polynucleobacter</taxon>
    </lineage>
</organism>
<dbReference type="Gene3D" id="2.40.30.170">
    <property type="match status" value="1"/>
</dbReference>
<keyword evidence="3" id="KW-0813">Transport</keyword>
<dbReference type="Pfam" id="PF25917">
    <property type="entry name" value="BSH_RND"/>
    <property type="match status" value="1"/>
</dbReference>
<evidence type="ECO:0000256" key="7">
    <source>
        <dbReference type="SAM" id="Coils"/>
    </source>
</evidence>
<evidence type="ECO:0000259" key="10">
    <source>
        <dbReference type="Pfam" id="PF25917"/>
    </source>
</evidence>
<dbReference type="PANTHER" id="PTHR30469:SF36">
    <property type="entry name" value="BLL3903 PROTEIN"/>
    <property type="match status" value="1"/>
</dbReference>
<comment type="subcellular location">
    <subcellularLocation>
        <location evidence="1">Cell membrane</location>
    </subcellularLocation>
</comment>
<evidence type="ECO:0000313" key="13">
    <source>
        <dbReference type="EMBL" id="XCC57089.1"/>
    </source>
</evidence>
<evidence type="ECO:0000256" key="1">
    <source>
        <dbReference type="ARBA" id="ARBA00004236"/>
    </source>
</evidence>
<keyword evidence="5" id="KW-0997">Cell inner membrane</keyword>
<evidence type="ECO:0000256" key="2">
    <source>
        <dbReference type="ARBA" id="ARBA00009477"/>
    </source>
</evidence>
<dbReference type="Gene3D" id="1.10.287.470">
    <property type="entry name" value="Helix hairpin bin"/>
    <property type="match status" value="1"/>
</dbReference>
<dbReference type="PANTHER" id="PTHR30469">
    <property type="entry name" value="MULTIDRUG RESISTANCE PROTEIN MDTA"/>
    <property type="match status" value="1"/>
</dbReference>
<proteinExistence type="inferred from homology"/>
<dbReference type="InterPro" id="IPR058625">
    <property type="entry name" value="MdtA-like_BSH"/>
</dbReference>
<dbReference type="InterPro" id="IPR006143">
    <property type="entry name" value="RND_pump_MFP"/>
</dbReference>